<sequence>MNEDHLQKALAAASEAAEDSRQLEQIRAVLIAQAVHQGLQAHQPQPCSHHHPPTPPFDAKKWWTIGGLAIVGGCVACALAMAFAVALVGIAIGATCATACLLILRSLWRDYLNHR</sequence>
<keyword evidence="1" id="KW-0472">Membrane</keyword>
<organism evidence="2 3">
    <name type="scientific">Streptomyces kebangsaanensis</name>
    <dbReference type="NCBI Taxonomy" id="864058"/>
    <lineage>
        <taxon>Bacteria</taxon>
        <taxon>Bacillati</taxon>
        <taxon>Actinomycetota</taxon>
        <taxon>Actinomycetes</taxon>
        <taxon>Kitasatosporales</taxon>
        <taxon>Streptomycetaceae</taxon>
        <taxon>Streptomyces</taxon>
    </lineage>
</organism>
<reference evidence="2 3" key="1">
    <citation type="submission" date="2024-10" db="EMBL/GenBank/DDBJ databases">
        <title>The Natural Products Discovery Center: Release of the First 8490 Sequenced Strains for Exploring Actinobacteria Biosynthetic Diversity.</title>
        <authorList>
            <person name="Kalkreuter E."/>
            <person name="Kautsar S.A."/>
            <person name="Yang D."/>
            <person name="Bader C.D."/>
            <person name="Teijaro C.N."/>
            <person name="Fluegel L."/>
            <person name="Davis C.M."/>
            <person name="Simpson J.R."/>
            <person name="Lauterbach L."/>
            <person name="Steele A.D."/>
            <person name="Gui C."/>
            <person name="Meng S."/>
            <person name="Li G."/>
            <person name="Viehrig K."/>
            <person name="Ye F."/>
            <person name="Su P."/>
            <person name="Kiefer A.F."/>
            <person name="Nichols A."/>
            <person name="Cepeda A.J."/>
            <person name="Yan W."/>
            <person name="Fan B."/>
            <person name="Jiang Y."/>
            <person name="Adhikari A."/>
            <person name="Zheng C.-J."/>
            <person name="Schuster L."/>
            <person name="Cowan T.M."/>
            <person name="Smanski M.J."/>
            <person name="Chevrette M.G."/>
            <person name="De Carvalho L.P.S."/>
            <person name="Shen B."/>
        </authorList>
    </citation>
    <scope>NUCLEOTIDE SEQUENCE [LARGE SCALE GENOMIC DNA]</scope>
    <source>
        <strain evidence="2 3">NPDC007147</strain>
    </source>
</reference>
<evidence type="ECO:0000256" key="1">
    <source>
        <dbReference type="SAM" id="Phobius"/>
    </source>
</evidence>
<protein>
    <recommendedName>
        <fullName evidence="4">DUF3040 domain-containing protein</fullName>
    </recommendedName>
</protein>
<gene>
    <name evidence="2" type="ORF">ACFYNZ_15245</name>
</gene>
<comment type="caution">
    <text evidence="2">The sequence shown here is derived from an EMBL/GenBank/DDBJ whole genome shotgun (WGS) entry which is preliminary data.</text>
</comment>
<dbReference type="EMBL" id="JBIAFJ010000011">
    <property type="protein sequence ID" value="MFE9170858.1"/>
    <property type="molecule type" value="Genomic_DNA"/>
</dbReference>
<dbReference type="RefSeq" id="WP_388347383.1">
    <property type="nucleotide sequence ID" value="NZ_JBIAFJ010000011.1"/>
</dbReference>
<feature type="transmembrane region" description="Helical" evidence="1">
    <location>
        <begin position="62"/>
        <end position="84"/>
    </location>
</feature>
<evidence type="ECO:0008006" key="4">
    <source>
        <dbReference type="Google" id="ProtNLM"/>
    </source>
</evidence>
<feature type="transmembrane region" description="Helical" evidence="1">
    <location>
        <begin position="90"/>
        <end position="108"/>
    </location>
</feature>
<evidence type="ECO:0000313" key="3">
    <source>
        <dbReference type="Proteomes" id="UP001601197"/>
    </source>
</evidence>
<proteinExistence type="predicted"/>
<evidence type="ECO:0000313" key="2">
    <source>
        <dbReference type="EMBL" id="MFE9170858.1"/>
    </source>
</evidence>
<dbReference type="Proteomes" id="UP001601197">
    <property type="component" value="Unassembled WGS sequence"/>
</dbReference>
<accession>A0ABW6KSH2</accession>
<keyword evidence="3" id="KW-1185">Reference proteome</keyword>
<keyword evidence="1" id="KW-0812">Transmembrane</keyword>
<keyword evidence="1" id="KW-1133">Transmembrane helix</keyword>
<name>A0ABW6KSH2_9ACTN</name>